<protein>
    <submittedName>
        <fullName evidence="2">Uncharacterized protein</fullName>
    </submittedName>
</protein>
<gene>
    <name evidence="2" type="ORF">MELLADRAFT_105037</name>
</gene>
<sequence>MFLQEASRKRSAAHVEDPIHVPNAASGVYIKRPRISRPRVQPQALMYNQPQMLVYTNAGMASSSQHLAVDTFAGRRSVLVQTPYPNFNNSGYDPNATSRAYVQRARMGPPQPQQLIYTQPQPLVYTNRGVMTGFQYLPPAMHAAMGREVVHRAYSNVNAQRTYAEVEAFKLKLALELLMGPTPITPSLTHRSQFSPTSSISSVPLPVTPSPTRPPNQTALSQSGSNFSWKYHGATPLPHVTEPDTTQYWLANVSGANREGMRYQQPFQAPNRQVLNTRPNNDENQQLLDGLPHLKTRQEKDEDKKILDDLQCCSLCLIPGTETCQAGVDIRPFEIFLDMVEMILLFISHRCTVTEALDSCQVPARPPPDDHLMVRDALGISVQEEEPRQSTST</sequence>
<dbReference type="EMBL" id="GL883100">
    <property type="protein sequence ID" value="EGG08574.1"/>
    <property type="molecule type" value="Genomic_DNA"/>
</dbReference>
<organism evidence="3">
    <name type="scientific">Melampsora larici-populina (strain 98AG31 / pathotype 3-4-7)</name>
    <name type="common">Poplar leaf rust fungus</name>
    <dbReference type="NCBI Taxonomy" id="747676"/>
    <lineage>
        <taxon>Eukaryota</taxon>
        <taxon>Fungi</taxon>
        <taxon>Dikarya</taxon>
        <taxon>Basidiomycota</taxon>
        <taxon>Pucciniomycotina</taxon>
        <taxon>Pucciniomycetes</taxon>
        <taxon>Pucciniales</taxon>
        <taxon>Melampsoraceae</taxon>
        <taxon>Melampsora</taxon>
    </lineage>
</organism>
<evidence type="ECO:0000256" key="1">
    <source>
        <dbReference type="SAM" id="MobiDB-lite"/>
    </source>
</evidence>
<dbReference type="GeneID" id="18922475"/>
<name>F4RGR0_MELLP</name>
<evidence type="ECO:0000313" key="3">
    <source>
        <dbReference type="Proteomes" id="UP000001072"/>
    </source>
</evidence>
<proteinExistence type="predicted"/>
<feature type="compositionally biased region" description="Low complexity" evidence="1">
    <location>
        <begin position="192"/>
        <end position="205"/>
    </location>
</feature>
<reference evidence="3" key="1">
    <citation type="journal article" date="2011" name="Proc. Natl. Acad. Sci. U.S.A.">
        <title>Obligate biotrophy features unraveled by the genomic analysis of rust fungi.</title>
        <authorList>
            <person name="Duplessis S."/>
            <person name="Cuomo C.A."/>
            <person name="Lin Y.-C."/>
            <person name="Aerts A."/>
            <person name="Tisserant E."/>
            <person name="Veneault-Fourrey C."/>
            <person name="Joly D.L."/>
            <person name="Hacquard S."/>
            <person name="Amselem J."/>
            <person name="Cantarel B.L."/>
            <person name="Chiu R."/>
            <person name="Coutinho P.M."/>
            <person name="Feau N."/>
            <person name="Field M."/>
            <person name="Frey P."/>
            <person name="Gelhaye E."/>
            <person name="Goldberg J."/>
            <person name="Grabherr M.G."/>
            <person name="Kodira C.D."/>
            <person name="Kohler A."/>
            <person name="Kuees U."/>
            <person name="Lindquist E.A."/>
            <person name="Lucas S.M."/>
            <person name="Mago R."/>
            <person name="Mauceli E."/>
            <person name="Morin E."/>
            <person name="Murat C."/>
            <person name="Pangilinan J.L."/>
            <person name="Park R."/>
            <person name="Pearson M."/>
            <person name="Quesneville H."/>
            <person name="Rouhier N."/>
            <person name="Sakthikumar S."/>
            <person name="Salamov A.A."/>
            <person name="Schmutz J."/>
            <person name="Selles B."/>
            <person name="Shapiro H."/>
            <person name="Tanguay P."/>
            <person name="Tuskan G.A."/>
            <person name="Henrissat B."/>
            <person name="Van de Peer Y."/>
            <person name="Rouze P."/>
            <person name="Ellis J.G."/>
            <person name="Dodds P.N."/>
            <person name="Schein J.E."/>
            <person name="Zhong S."/>
            <person name="Hamelin R.C."/>
            <person name="Grigoriev I.V."/>
            <person name="Szabo L.J."/>
            <person name="Martin F."/>
        </authorList>
    </citation>
    <scope>NUCLEOTIDE SEQUENCE [LARGE SCALE GENOMIC DNA]</scope>
    <source>
        <strain evidence="3">98AG31 / pathotype 3-4-7</strain>
    </source>
</reference>
<evidence type="ECO:0000313" key="2">
    <source>
        <dbReference type="EMBL" id="EGG08574.1"/>
    </source>
</evidence>
<feature type="region of interest" description="Disordered" evidence="1">
    <location>
        <begin position="188"/>
        <end position="223"/>
    </location>
</feature>
<dbReference type="RefSeq" id="XP_007408160.1">
    <property type="nucleotide sequence ID" value="XM_007408098.1"/>
</dbReference>
<dbReference type="KEGG" id="mlr:MELLADRAFT_105037"/>
<dbReference type="AlphaFoldDB" id="F4RGR0"/>
<accession>F4RGR0</accession>
<dbReference type="HOGENOM" id="CLU_059045_0_0_1"/>
<dbReference type="Proteomes" id="UP000001072">
    <property type="component" value="Unassembled WGS sequence"/>
</dbReference>
<keyword evidence="3" id="KW-1185">Reference proteome</keyword>
<dbReference type="VEuPathDB" id="FungiDB:MELLADRAFT_105037"/>
<dbReference type="InParanoid" id="F4RGR0"/>